<organism evidence="1 2">
    <name type="scientific">Devosia enhydra</name>
    <dbReference type="NCBI Taxonomy" id="665118"/>
    <lineage>
        <taxon>Bacteria</taxon>
        <taxon>Pseudomonadati</taxon>
        <taxon>Pseudomonadota</taxon>
        <taxon>Alphaproteobacteria</taxon>
        <taxon>Hyphomicrobiales</taxon>
        <taxon>Devosiaceae</taxon>
        <taxon>Devosia</taxon>
    </lineage>
</organism>
<gene>
    <name evidence="1" type="ORF">SAMN02983003_1601</name>
</gene>
<sequence>MTEPSFPILVETALPGSDNWPSGTVALGRGDWTTNLGEDLIALCARLEAALAPCEPADRLARLEAELAGDDAGRAALQKALFTAYYTAPETVAATARAAEAGPDDPDPLFDPALVANVVREGRGRMRRIS</sequence>
<keyword evidence="2" id="KW-1185">Reference proteome</keyword>
<proteinExistence type="predicted"/>
<evidence type="ECO:0000313" key="2">
    <source>
        <dbReference type="Proteomes" id="UP000183447"/>
    </source>
</evidence>
<dbReference type="AlphaFoldDB" id="A0A1K2HWG8"/>
<dbReference type="STRING" id="665118.SAMN02983003_1601"/>
<protein>
    <submittedName>
        <fullName evidence="1">Uncharacterized protein</fullName>
    </submittedName>
</protein>
<name>A0A1K2HWG8_9HYPH</name>
<dbReference type="EMBL" id="FPKU01000001">
    <property type="protein sequence ID" value="SFZ83361.1"/>
    <property type="molecule type" value="Genomic_DNA"/>
</dbReference>
<accession>A0A1K2HWG8</accession>
<dbReference type="RefSeq" id="WP_072340641.1">
    <property type="nucleotide sequence ID" value="NZ_FPKU01000001.1"/>
</dbReference>
<evidence type="ECO:0000313" key="1">
    <source>
        <dbReference type="EMBL" id="SFZ83361.1"/>
    </source>
</evidence>
<reference evidence="1 2" key="1">
    <citation type="submission" date="2016-11" db="EMBL/GenBank/DDBJ databases">
        <authorList>
            <person name="Jaros S."/>
            <person name="Januszkiewicz K."/>
            <person name="Wedrychowicz H."/>
        </authorList>
    </citation>
    <scope>NUCLEOTIDE SEQUENCE [LARGE SCALE GENOMIC DNA]</scope>
    <source>
        <strain evidence="1 2">ATCC 23634</strain>
    </source>
</reference>
<dbReference type="Proteomes" id="UP000183447">
    <property type="component" value="Unassembled WGS sequence"/>
</dbReference>